<dbReference type="PANTHER" id="PTHR48312">
    <property type="match status" value="1"/>
</dbReference>
<organism evidence="1 2">
    <name type="scientific">Holothuria leucospilota</name>
    <name type="common">Black long sea cucumber</name>
    <name type="synonym">Mertensiothuria leucospilota</name>
    <dbReference type="NCBI Taxonomy" id="206669"/>
    <lineage>
        <taxon>Eukaryota</taxon>
        <taxon>Metazoa</taxon>
        <taxon>Echinodermata</taxon>
        <taxon>Eleutherozoa</taxon>
        <taxon>Echinozoa</taxon>
        <taxon>Holothuroidea</taxon>
        <taxon>Aspidochirotacea</taxon>
        <taxon>Aspidochirotida</taxon>
        <taxon>Holothuriidae</taxon>
        <taxon>Holothuria</taxon>
    </lineage>
</organism>
<dbReference type="SUPFAM" id="SSF52540">
    <property type="entry name" value="P-loop containing nucleoside triphosphate hydrolases"/>
    <property type="match status" value="1"/>
</dbReference>
<evidence type="ECO:0008006" key="3">
    <source>
        <dbReference type="Google" id="ProtNLM"/>
    </source>
</evidence>
<evidence type="ECO:0000313" key="1">
    <source>
        <dbReference type="EMBL" id="KAJ8022442.1"/>
    </source>
</evidence>
<dbReference type="AlphaFoldDB" id="A0A9Q1BF74"/>
<dbReference type="PANTHER" id="PTHR48312:SF1">
    <property type="entry name" value="SULFOTRANSFERASE"/>
    <property type="match status" value="1"/>
</dbReference>
<dbReference type="InterPro" id="IPR027417">
    <property type="entry name" value="P-loop_NTPase"/>
</dbReference>
<dbReference type="OrthoDB" id="416710at2759"/>
<dbReference type="Proteomes" id="UP001152320">
    <property type="component" value="Chromosome 20"/>
</dbReference>
<sequence>MSKTSCTDTRVFLWCVPRSASTAFLKCMSNVPGVQVWNEPYTMAYVNGTLLNPSFLPENTKMTRARQVLTAPTPELLKILGNSPRGKLEDSKLFTYSWVKDQLEATVEEGKNCVFVKDMSFSVSGRHGDLPSSYRHTFLIRDPAEVYQSWKRIVATDMLRSSDEGSVDITTDVPFFHAEAFFKMSYELWKYATEIKGDIKPVVVDADDLVNHPELILPKYFKEIGLEFDDKYLQWDASQDVVQEWRGCFESTTVGGFLNTYRTAFRSSCFSPSDNRKIDVTSLPADVQKCIAASMPFYEAMYEARLTAD</sequence>
<name>A0A9Q1BF74_HOLLE</name>
<proteinExistence type="predicted"/>
<reference evidence="1" key="1">
    <citation type="submission" date="2021-10" db="EMBL/GenBank/DDBJ databases">
        <title>Tropical sea cucumber genome reveals ecological adaptation and Cuvierian tubules defense mechanism.</title>
        <authorList>
            <person name="Chen T."/>
        </authorList>
    </citation>
    <scope>NUCLEOTIDE SEQUENCE</scope>
    <source>
        <strain evidence="1">Nanhai2018</strain>
        <tissue evidence="1">Muscle</tissue>
    </source>
</reference>
<protein>
    <recommendedName>
        <fullName evidence="3">Sulfotransferase family protein</fullName>
    </recommendedName>
</protein>
<dbReference type="EMBL" id="JAIZAY010000020">
    <property type="protein sequence ID" value="KAJ8022442.1"/>
    <property type="molecule type" value="Genomic_DNA"/>
</dbReference>
<comment type="caution">
    <text evidence="1">The sequence shown here is derived from an EMBL/GenBank/DDBJ whole genome shotgun (WGS) entry which is preliminary data.</text>
</comment>
<evidence type="ECO:0000313" key="2">
    <source>
        <dbReference type="Proteomes" id="UP001152320"/>
    </source>
</evidence>
<dbReference type="Gene3D" id="3.40.50.300">
    <property type="entry name" value="P-loop containing nucleotide triphosphate hydrolases"/>
    <property type="match status" value="1"/>
</dbReference>
<accession>A0A9Q1BF74</accession>
<gene>
    <name evidence="1" type="ORF">HOLleu_37340</name>
</gene>
<keyword evidence="2" id="KW-1185">Reference proteome</keyword>